<evidence type="ECO:0000256" key="3">
    <source>
        <dbReference type="ARBA" id="ARBA00022490"/>
    </source>
</evidence>
<keyword evidence="7" id="KW-1185">Reference proteome</keyword>
<dbReference type="GO" id="GO:0006606">
    <property type="term" value="P:protein import into nucleus"/>
    <property type="evidence" value="ECO:0007669"/>
    <property type="project" value="InterPro"/>
</dbReference>
<dbReference type="PANTHER" id="PTHR10527">
    <property type="entry name" value="IMPORTIN BETA"/>
    <property type="match status" value="1"/>
</dbReference>
<keyword evidence="3" id="KW-0963">Cytoplasm</keyword>
<dbReference type="Gene3D" id="1.25.10.10">
    <property type="entry name" value="Leucine-rich Repeat Variant"/>
    <property type="match status" value="1"/>
</dbReference>
<dbReference type="InterPro" id="IPR041389">
    <property type="entry name" value="Importin_rep_6"/>
</dbReference>
<reference evidence="6" key="1">
    <citation type="submission" date="2020-10" db="EMBL/GenBank/DDBJ databases">
        <authorList>
            <person name="Han B."/>
            <person name="Lu T."/>
            <person name="Zhao Q."/>
            <person name="Huang X."/>
            <person name="Zhao Y."/>
        </authorList>
    </citation>
    <scope>NUCLEOTIDE SEQUENCE</scope>
</reference>
<keyword evidence="2" id="KW-0813">Transport</keyword>
<dbReference type="InterPro" id="IPR040122">
    <property type="entry name" value="Importin_beta"/>
</dbReference>
<evidence type="ECO:0000256" key="5">
    <source>
        <dbReference type="ARBA" id="ARBA00022927"/>
    </source>
</evidence>
<keyword evidence="5" id="KW-0653">Protein transport</keyword>
<dbReference type="SUPFAM" id="SSF48371">
    <property type="entry name" value="ARM repeat"/>
    <property type="match status" value="1"/>
</dbReference>
<dbReference type="AlphaFoldDB" id="A0A811SS48"/>
<evidence type="ECO:0000313" key="7">
    <source>
        <dbReference type="Proteomes" id="UP000604825"/>
    </source>
</evidence>
<evidence type="ECO:0000313" key="6">
    <source>
        <dbReference type="EMBL" id="CAD6343957.1"/>
    </source>
</evidence>
<comment type="caution">
    <text evidence="6">The sequence shown here is derived from an EMBL/GenBank/DDBJ whole genome shotgun (WGS) entry which is preliminary data.</text>
</comment>
<keyword evidence="4" id="KW-0677">Repeat</keyword>
<name>A0A811SS48_9POAL</name>
<dbReference type="Proteomes" id="UP000604825">
    <property type="component" value="Unassembled WGS sequence"/>
</dbReference>
<protein>
    <submittedName>
        <fullName evidence="6">Uncharacterized protein</fullName>
    </submittedName>
</protein>
<feature type="non-terminal residue" evidence="6">
    <location>
        <position position="327"/>
    </location>
</feature>
<dbReference type="EMBL" id="CAJGYO010000862">
    <property type="protein sequence ID" value="CAD6343957.1"/>
    <property type="molecule type" value="Genomic_DNA"/>
</dbReference>
<evidence type="ECO:0000256" key="4">
    <source>
        <dbReference type="ARBA" id="ARBA00022737"/>
    </source>
</evidence>
<evidence type="ECO:0000256" key="2">
    <source>
        <dbReference type="ARBA" id="ARBA00022448"/>
    </source>
</evidence>
<gene>
    <name evidence="6" type="ORF">NCGR_LOCUS68055</name>
</gene>
<dbReference type="OrthoDB" id="1427537at2759"/>
<organism evidence="6 7">
    <name type="scientific">Miscanthus lutarioriparius</name>
    <dbReference type="NCBI Taxonomy" id="422564"/>
    <lineage>
        <taxon>Eukaryota</taxon>
        <taxon>Viridiplantae</taxon>
        <taxon>Streptophyta</taxon>
        <taxon>Embryophyta</taxon>
        <taxon>Tracheophyta</taxon>
        <taxon>Spermatophyta</taxon>
        <taxon>Magnoliopsida</taxon>
        <taxon>Liliopsida</taxon>
        <taxon>Poales</taxon>
        <taxon>Poaceae</taxon>
        <taxon>PACMAD clade</taxon>
        <taxon>Panicoideae</taxon>
        <taxon>Andropogonodae</taxon>
        <taxon>Andropogoneae</taxon>
        <taxon>Saccharinae</taxon>
        <taxon>Miscanthus</taxon>
    </lineage>
</organism>
<comment type="subcellular location">
    <subcellularLocation>
        <location evidence="1">Cytoplasm</location>
    </subcellularLocation>
</comment>
<evidence type="ECO:0000256" key="1">
    <source>
        <dbReference type="ARBA" id="ARBA00004496"/>
    </source>
</evidence>
<accession>A0A811SS48</accession>
<dbReference type="Pfam" id="PF18829">
    <property type="entry name" value="Importin_rep_6"/>
    <property type="match status" value="1"/>
</dbReference>
<dbReference type="GO" id="GO:0005737">
    <property type="term" value="C:cytoplasm"/>
    <property type="evidence" value="ECO:0007669"/>
    <property type="project" value="UniProtKB-SubCell"/>
</dbReference>
<sequence>MEVLMTLQGSQMEADDPITSYMLQSAQLKPDVVSLLLDQKMKMVNLMTGVTTTLVPLLKFYFHEEVRKAAISAMPELLRSAKLAIEKGQAQGRDKSYLKQLSDYIVPALVEAMHKEPEPQICASILESLNESIQLSGTLLEENQVRSAVEGIKEVIVASTNRRIERTERARAEDFDSEEEELLREENEQEDEIFDQVGDCLGTLVKTFKAYFLPFFDELSVYFDTYVEALSRLYNVIKHPNALDLDNAMAYDNAVSALGKICQFHRDSIDVSQILCASKDLATEQTASRMINLLRQLQATLPPSVLASTWSSLQPQQQLALQSVLSS</sequence>
<proteinExistence type="predicted"/>
<dbReference type="InterPro" id="IPR011989">
    <property type="entry name" value="ARM-like"/>
</dbReference>
<dbReference type="InterPro" id="IPR016024">
    <property type="entry name" value="ARM-type_fold"/>
</dbReference>